<accession>A0A8D8H570</accession>
<dbReference type="AlphaFoldDB" id="A0A8D8H570"/>
<feature type="compositionally biased region" description="Basic residues" evidence="1">
    <location>
        <begin position="16"/>
        <end position="32"/>
    </location>
</feature>
<dbReference type="EMBL" id="HBUE01197566">
    <property type="protein sequence ID" value="CAG6528440.1"/>
    <property type="molecule type" value="Transcribed_RNA"/>
</dbReference>
<evidence type="ECO:0000256" key="1">
    <source>
        <dbReference type="SAM" id="MobiDB-lite"/>
    </source>
</evidence>
<name>A0A8D8H570_CULPI</name>
<sequence>MARNTDKPSSPAVKRWTSRNRKNRSSLRRRRRRWKSPLIRRCPFFSGCSSHGCRSNSWPSFKPGGTMRCGRGRSSRPVCSRCGAIWWIRLTASRRSRRNVRMRQRMDLTLSRN</sequence>
<proteinExistence type="predicted"/>
<protein>
    <submittedName>
        <fullName evidence="2">(northern house mosquito) hypothetical protein</fullName>
    </submittedName>
</protein>
<feature type="region of interest" description="Disordered" evidence="1">
    <location>
        <begin position="1"/>
        <end position="32"/>
    </location>
</feature>
<organism evidence="2">
    <name type="scientific">Culex pipiens</name>
    <name type="common">House mosquito</name>
    <dbReference type="NCBI Taxonomy" id="7175"/>
    <lineage>
        <taxon>Eukaryota</taxon>
        <taxon>Metazoa</taxon>
        <taxon>Ecdysozoa</taxon>
        <taxon>Arthropoda</taxon>
        <taxon>Hexapoda</taxon>
        <taxon>Insecta</taxon>
        <taxon>Pterygota</taxon>
        <taxon>Neoptera</taxon>
        <taxon>Endopterygota</taxon>
        <taxon>Diptera</taxon>
        <taxon>Nematocera</taxon>
        <taxon>Culicoidea</taxon>
        <taxon>Culicidae</taxon>
        <taxon>Culicinae</taxon>
        <taxon>Culicini</taxon>
        <taxon>Culex</taxon>
        <taxon>Culex</taxon>
    </lineage>
</organism>
<dbReference type="EMBL" id="HBUE01303593">
    <property type="protein sequence ID" value="CAG6580174.1"/>
    <property type="molecule type" value="Transcribed_RNA"/>
</dbReference>
<evidence type="ECO:0000313" key="2">
    <source>
        <dbReference type="EMBL" id="CAG6528440.1"/>
    </source>
</evidence>
<reference evidence="2" key="1">
    <citation type="submission" date="2021-05" db="EMBL/GenBank/DDBJ databases">
        <authorList>
            <person name="Alioto T."/>
            <person name="Alioto T."/>
            <person name="Gomez Garrido J."/>
        </authorList>
    </citation>
    <scope>NUCLEOTIDE SEQUENCE</scope>
</reference>